<dbReference type="InterPro" id="IPR036705">
    <property type="entry name" value="Ribosyl_crysJ1_sf"/>
</dbReference>
<gene>
    <name evidence="3" type="ORF">F1609_28555</name>
</gene>
<dbReference type="Gene3D" id="1.10.4080.10">
    <property type="entry name" value="ADP-ribosylation/Crystallin J1"/>
    <property type="match status" value="1"/>
</dbReference>
<organism evidence="3 4">
    <name type="scientific">Massilia aquatica</name>
    <dbReference type="NCBI Taxonomy" id="2609000"/>
    <lineage>
        <taxon>Bacteria</taxon>
        <taxon>Pseudomonadati</taxon>
        <taxon>Pseudomonadota</taxon>
        <taxon>Betaproteobacteria</taxon>
        <taxon>Burkholderiales</taxon>
        <taxon>Oxalobacteraceae</taxon>
        <taxon>Telluria group</taxon>
        <taxon>Massilia</taxon>
    </lineage>
</organism>
<keyword evidence="2" id="KW-0378">Hydrolase</keyword>
<protein>
    <recommendedName>
        <fullName evidence="5">ADP-ribosylglycohydrolase family protein</fullName>
    </recommendedName>
</protein>
<dbReference type="InterPro" id="IPR050792">
    <property type="entry name" value="ADP-ribosylglycohydrolase"/>
</dbReference>
<dbReference type="RefSeq" id="WP_167080455.1">
    <property type="nucleotide sequence ID" value="NZ_VVIW01000027.1"/>
</dbReference>
<reference evidence="3 4" key="1">
    <citation type="submission" date="2019-09" db="EMBL/GenBank/DDBJ databases">
        <title>Taxonomy of Antarctic Massilia spp.: description of Massilia rubra sp. nov., Massilia aquatica sp. nov., Massilia mucilaginosa sp. nov., Massilia frigida sp. nov. isolated from streams, lakes and regoliths.</title>
        <authorList>
            <person name="Holochova P."/>
            <person name="Sedlacek I."/>
            <person name="Kralova S."/>
            <person name="Maslanova I."/>
            <person name="Busse H.-J."/>
            <person name="Stankova E."/>
            <person name="Vrbovska V."/>
            <person name="Kovarovic V."/>
            <person name="Bartak M."/>
            <person name="Svec P."/>
            <person name="Pantucek R."/>
        </authorList>
    </citation>
    <scope>NUCLEOTIDE SEQUENCE [LARGE SCALE GENOMIC DNA]</scope>
    <source>
        <strain evidence="3 4">CCM 8693</strain>
    </source>
</reference>
<evidence type="ECO:0008006" key="5">
    <source>
        <dbReference type="Google" id="ProtNLM"/>
    </source>
</evidence>
<dbReference type="SUPFAM" id="SSF101478">
    <property type="entry name" value="ADP-ribosylglycohydrolase"/>
    <property type="match status" value="1"/>
</dbReference>
<dbReference type="EMBL" id="VVIW01000027">
    <property type="protein sequence ID" value="NHZ44087.1"/>
    <property type="molecule type" value="Genomic_DNA"/>
</dbReference>
<comment type="caution">
    <text evidence="3">The sequence shown here is derived from an EMBL/GenBank/DDBJ whole genome shotgun (WGS) entry which is preliminary data.</text>
</comment>
<sequence>MTRSPDHFSGCLLGLASGDALGAPYEGGFMERALWRAIGRTRDGEARWTDDTRMSLDLAESLLARGELDQADLARRFADGYAWSRGYGQGTARILKRIQRGQDWQSASTSVFSQGSYGNGAAMRAPVVALFYVHDLAAMLRATVDSARVTHSHPLGIGGAVLIAVATYALLHQRTTADTLALLSDHCSDPRLVSKLAFFECFSDSGTLAHAPRSIAVRLGNGMTAETSCFTAIYLALRFRHAPFDDMMAFAIACGGDVDTIAAMAGAMWGAANGASKLPVFLLEQRAYIQQIAQLLCEAGKAAQRGIQAS</sequence>
<evidence type="ECO:0000256" key="1">
    <source>
        <dbReference type="ARBA" id="ARBA00010702"/>
    </source>
</evidence>
<evidence type="ECO:0000256" key="2">
    <source>
        <dbReference type="ARBA" id="ARBA00022801"/>
    </source>
</evidence>
<comment type="similarity">
    <text evidence="1">Belongs to the ADP-ribosylglycohydrolase family.</text>
</comment>
<dbReference type="Proteomes" id="UP000819052">
    <property type="component" value="Unassembled WGS sequence"/>
</dbReference>
<dbReference type="PANTHER" id="PTHR16222:SF24">
    <property type="entry name" value="ADP-RIBOSYLHYDROLASE ARH3"/>
    <property type="match status" value="1"/>
</dbReference>
<evidence type="ECO:0000313" key="3">
    <source>
        <dbReference type="EMBL" id="NHZ44087.1"/>
    </source>
</evidence>
<accession>A0ABX0MIK1</accession>
<proteinExistence type="inferred from homology"/>
<dbReference type="PANTHER" id="PTHR16222">
    <property type="entry name" value="ADP-RIBOSYLGLYCOHYDROLASE"/>
    <property type="match status" value="1"/>
</dbReference>
<dbReference type="InterPro" id="IPR005502">
    <property type="entry name" value="Ribosyl_crysJ1"/>
</dbReference>
<evidence type="ECO:0000313" key="4">
    <source>
        <dbReference type="Proteomes" id="UP000819052"/>
    </source>
</evidence>
<dbReference type="Pfam" id="PF03747">
    <property type="entry name" value="ADP_ribosyl_GH"/>
    <property type="match status" value="1"/>
</dbReference>
<keyword evidence="4" id="KW-1185">Reference proteome</keyword>
<name>A0ABX0MIK1_9BURK</name>